<dbReference type="CDD" id="cd00609">
    <property type="entry name" value="AAT_like"/>
    <property type="match status" value="1"/>
</dbReference>
<dbReference type="Pfam" id="PF00155">
    <property type="entry name" value="Aminotran_1_2"/>
    <property type="match status" value="1"/>
</dbReference>
<dbReference type="EC" id="2.6.1.-" evidence="4"/>
<keyword evidence="3 4" id="KW-0808">Transferase</keyword>
<evidence type="ECO:0000256" key="3">
    <source>
        <dbReference type="ARBA" id="ARBA00022679"/>
    </source>
</evidence>
<dbReference type="InterPro" id="IPR015424">
    <property type="entry name" value="PyrdxlP-dep_Trfase"/>
</dbReference>
<gene>
    <name evidence="6" type="ORF">A2161_13495</name>
</gene>
<accession>A0A1F7RSJ8</accession>
<comment type="cofactor">
    <cofactor evidence="1 4">
        <name>pyridoxal 5'-phosphate</name>
        <dbReference type="ChEBI" id="CHEBI:597326"/>
    </cofactor>
</comment>
<dbReference type="Gene3D" id="3.40.640.10">
    <property type="entry name" value="Type I PLP-dependent aspartate aminotransferase-like (Major domain)"/>
    <property type="match status" value="1"/>
</dbReference>
<organism evidence="6 7">
    <name type="scientific">Candidatus Schekmanbacteria bacterium RBG_13_48_7</name>
    <dbReference type="NCBI Taxonomy" id="1817878"/>
    <lineage>
        <taxon>Bacteria</taxon>
        <taxon>Candidatus Schekmaniibacteriota</taxon>
    </lineage>
</organism>
<dbReference type="InterPro" id="IPR050881">
    <property type="entry name" value="LL-DAP_aminotransferase"/>
</dbReference>
<dbReference type="NCBIfam" id="NF006756">
    <property type="entry name" value="PRK09276.1"/>
    <property type="match status" value="1"/>
</dbReference>
<evidence type="ECO:0000313" key="7">
    <source>
        <dbReference type="Proteomes" id="UP000179266"/>
    </source>
</evidence>
<dbReference type="PROSITE" id="PS00105">
    <property type="entry name" value="AA_TRANSFER_CLASS_1"/>
    <property type="match status" value="1"/>
</dbReference>
<dbReference type="AlphaFoldDB" id="A0A1F7RSJ8"/>
<dbReference type="InterPro" id="IPR015421">
    <property type="entry name" value="PyrdxlP-dep_Trfase_major"/>
</dbReference>
<proteinExistence type="inferred from homology"/>
<feature type="domain" description="Aminotransferase class I/classII large" evidence="5">
    <location>
        <begin position="31"/>
        <end position="383"/>
    </location>
</feature>
<reference evidence="6 7" key="1">
    <citation type="journal article" date="2016" name="Nat. Commun.">
        <title>Thousands of microbial genomes shed light on interconnected biogeochemical processes in an aquifer system.</title>
        <authorList>
            <person name="Anantharaman K."/>
            <person name="Brown C.T."/>
            <person name="Hug L.A."/>
            <person name="Sharon I."/>
            <person name="Castelle C.J."/>
            <person name="Probst A.J."/>
            <person name="Thomas B.C."/>
            <person name="Singh A."/>
            <person name="Wilkins M.J."/>
            <person name="Karaoz U."/>
            <person name="Brodie E.L."/>
            <person name="Williams K.H."/>
            <person name="Hubbard S.S."/>
            <person name="Banfield J.F."/>
        </authorList>
    </citation>
    <scope>NUCLEOTIDE SEQUENCE [LARGE SCALE GENOMIC DNA]</scope>
</reference>
<name>A0A1F7RSJ8_9BACT</name>
<dbReference type="InterPro" id="IPR004838">
    <property type="entry name" value="NHTrfase_class1_PyrdxlP-BS"/>
</dbReference>
<dbReference type="Proteomes" id="UP000179266">
    <property type="component" value="Unassembled WGS sequence"/>
</dbReference>
<comment type="similarity">
    <text evidence="4">Belongs to the class-I pyridoxal-phosphate-dependent aminotransferase family.</text>
</comment>
<dbReference type="GO" id="GO:0030170">
    <property type="term" value="F:pyridoxal phosphate binding"/>
    <property type="evidence" value="ECO:0007669"/>
    <property type="project" value="InterPro"/>
</dbReference>
<comment type="caution">
    <text evidence="6">The sequence shown here is derived from an EMBL/GenBank/DDBJ whole genome shotgun (WGS) entry which is preliminary data.</text>
</comment>
<protein>
    <recommendedName>
        <fullName evidence="4">Aminotransferase</fullName>
        <ecNumber evidence="4">2.6.1.-</ecNumber>
    </recommendedName>
</protein>
<dbReference type="PANTHER" id="PTHR42832">
    <property type="entry name" value="AMINO ACID AMINOTRANSFERASE"/>
    <property type="match status" value="1"/>
</dbReference>
<evidence type="ECO:0000256" key="2">
    <source>
        <dbReference type="ARBA" id="ARBA00022576"/>
    </source>
</evidence>
<dbReference type="PANTHER" id="PTHR42832:SF3">
    <property type="entry name" value="L-GLUTAMINE--4-(METHYLSULFANYL)-2-OXOBUTANOATE AMINOTRANSFERASE"/>
    <property type="match status" value="1"/>
</dbReference>
<sequence length="386" mass="43147">MKLAARLSLVPPYLFVEVRRKIAEAKSKGIDVISFGVGDPVEATPQEIIQSLKMNAENIENHCYPPGEARGMIAFRKAVADWYEKRFNVMLDPEIEIITLIGSKEGSHHLALAMINPGDFSIVPDPAYTTYEMSTLFSGGQVYKVPLLKTNNFLPDLHSIPEDIARKAKLIFINYPNNPTGATATKEFFKNLVDFAYKWNIVIASDNPYSEITFDGYKAPSILELEGAKDIAVEFNSLSKPFNMTGWRIGMAVGNRDVLGGIKIIKDNTDSGPFAAIQHAGITALKGYQKFLLPMIKIYENRRNKLMNVLSKLNLKAQPPKATFYVWAEITENIKSMEFTDNLLNKYGIVAIPGIGYGKHGEGFVRFSLTVPDHRFDEAMSRIERG</sequence>
<dbReference type="GO" id="GO:0008483">
    <property type="term" value="F:transaminase activity"/>
    <property type="evidence" value="ECO:0007669"/>
    <property type="project" value="UniProtKB-KW"/>
</dbReference>
<dbReference type="InterPro" id="IPR004839">
    <property type="entry name" value="Aminotransferase_I/II_large"/>
</dbReference>
<keyword evidence="2 4" id="KW-0032">Aminotransferase</keyword>
<evidence type="ECO:0000313" key="6">
    <source>
        <dbReference type="EMBL" id="OGL44523.1"/>
    </source>
</evidence>
<dbReference type="InterPro" id="IPR015422">
    <property type="entry name" value="PyrdxlP-dep_Trfase_small"/>
</dbReference>
<evidence type="ECO:0000256" key="4">
    <source>
        <dbReference type="RuleBase" id="RU000481"/>
    </source>
</evidence>
<evidence type="ECO:0000259" key="5">
    <source>
        <dbReference type="Pfam" id="PF00155"/>
    </source>
</evidence>
<dbReference type="EMBL" id="MGDD01000220">
    <property type="protein sequence ID" value="OGL44523.1"/>
    <property type="molecule type" value="Genomic_DNA"/>
</dbReference>
<dbReference type="Gene3D" id="3.90.1150.10">
    <property type="entry name" value="Aspartate Aminotransferase, domain 1"/>
    <property type="match status" value="1"/>
</dbReference>
<dbReference type="SUPFAM" id="SSF53383">
    <property type="entry name" value="PLP-dependent transferases"/>
    <property type="match status" value="1"/>
</dbReference>
<evidence type="ECO:0000256" key="1">
    <source>
        <dbReference type="ARBA" id="ARBA00001933"/>
    </source>
</evidence>